<dbReference type="EMBL" id="AUZX01002574">
    <property type="protein sequence ID" value="EQD76062.1"/>
    <property type="molecule type" value="Genomic_DNA"/>
</dbReference>
<dbReference type="SUPFAM" id="SSF51126">
    <property type="entry name" value="Pectin lyase-like"/>
    <property type="match status" value="1"/>
</dbReference>
<feature type="non-terminal residue" evidence="1">
    <location>
        <position position="109"/>
    </location>
</feature>
<reference evidence="1" key="2">
    <citation type="journal article" date="2014" name="ISME J.">
        <title>Microbial stratification in low pH oxic and suboxic macroscopic growths along an acid mine drainage.</title>
        <authorList>
            <person name="Mendez-Garcia C."/>
            <person name="Mesa V."/>
            <person name="Sprenger R.R."/>
            <person name="Richter M."/>
            <person name="Diez M.S."/>
            <person name="Solano J."/>
            <person name="Bargiela R."/>
            <person name="Golyshina O.V."/>
            <person name="Manteca A."/>
            <person name="Ramos J.L."/>
            <person name="Gallego J.R."/>
            <person name="Llorente I."/>
            <person name="Martins Dos Santos V.A."/>
            <person name="Jensen O.N."/>
            <person name="Pelaez A.I."/>
            <person name="Sanchez J."/>
            <person name="Ferrer M."/>
        </authorList>
    </citation>
    <scope>NUCLEOTIDE SEQUENCE</scope>
</reference>
<dbReference type="Gene3D" id="2.160.20.10">
    <property type="entry name" value="Single-stranded right-handed beta-helix, Pectin lyase-like"/>
    <property type="match status" value="1"/>
</dbReference>
<evidence type="ECO:0000313" key="1">
    <source>
        <dbReference type="EMBL" id="EQD76062.1"/>
    </source>
</evidence>
<organism evidence="1">
    <name type="scientific">mine drainage metagenome</name>
    <dbReference type="NCBI Taxonomy" id="410659"/>
    <lineage>
        <taxon>unclassified sequences</taxon>
        <taxon>metagenomes</taxon>
        <taxon>ecological metagenomes</taxon>
    </lineage>
</organism>
<name>T1C253_9ZZZZ</name>
<protein>
    <submittedName>
        <fullName evidence="1">Filamentous hemeagglutinin family protein</fullName>
    </submittedName>
</protein>
<dbReference type="AlphaFoldDB" id="T1C253"/>
<comment type="caution">
    <text evidence="1">The sequence shown here is derived from an EMBL/GenBank/DDBJ whole genome shotgun (WGS) entry which is preliminary data.</text>
</comment>
<accession>T1C253</accession>
<gene>
    <name evidence="1" type="ORF">B1A_03499</name>
</gene>
<sequence>MALVGTSVANSGTITAPGGEVLLAAGTTVTHLATTGVSSLSVATTGGGLVDDSGIVSAETVDGKTGTILLESGMGSGTTTLASTAVLDASAPNGGNGGNITINANTVTL</sequence>
<dbReference type="InterPro" id="IPR011050">
    <property type="entry name" value="Pectin_lyase_fold/virulence"/>
</dbReference>
<reference evidence="1" key="1">
    <citation type="submission" date="2013-08" db="EMBL/GenBank/DDBJ databases">
        <authorList>
            <person name="Mendez C."/>
            <person name="Richter M."/>
            <person name="Ferrer M."/>
            <person name="Sanchez J."/>
        </authorList>
    </citation>
    <scope>NUCLEOTIDE SEQUENCE</scope>
</reference>
<proteinExistence type="predicted"/>
<dbReference type="InterPro" id="IPR012334">
    <property type="entry name" value="Pectin_lyas_fold"/>
</dbReference>